<dbReference type="EMBL" id="HBUF01439812">
    <property type="protein sequence ID" value="CAG6742834.1"/>
    <property type="molecule type" value="Transcribed_RNA"/>
</dbReference>
<keyword evidence="1" id="KW-0812">Transmembrane</keyword>
<organism evidence="2">
    <name type="scientific">Cacopsylla melanoneura</name>
    <dbReference type="NCBI Taxonomy" id="428564"/>
    <lineage>
        <taxon>Eukaryota</taxon>
        <taxon>Metazoa</taxon>
        <taxon>Ecdysozoa</taxon>
        <taxon>Arthropoda</taxon>
        <taxon>Hexapoda</taxon>
        <taxon>Insecta</taxon>
        <taxon>Pterygota</taxon>
        <taxon>Neoptera</taxon>
        <taxon>Paraneoptera</taxon>
        <taxon>Hemiptera</taxon>
        <taxon>Sternorrhyncha</taxon>
        <taxon>Psylloidea</taxon>
        <taxon>Psyllidae</taxon>
        <taxon>Psyllinae</taxon>
        <taxon>Cacopsylla</taxon>
    </lineage>
</organism>
<keyword evidence="1" id="KW-1133">Transmembrane helix</keyword>
<evidence type="ECO:0000313" key="2">
    <source>
        <dbReference type="EMBL" id="CAG6742834.1"/>
    </source>
</evidence>
<name>A0A8D8Z8D3_9HEMI</name>
<evidence type="ECO:0000256" key="1">
    <source>
        <dbReference type="SAM" id="Phobius"/>
    </source>
</evidence>
<feature type="transmembrane region" description="Helical" evidence="1">
    <location>
        <begin position="20"/>
        <end position="44"/>
    </location>
</feature>
<dbReference type="EMBL" id="HBUF01284698">
    <property type="protein sequence ID" value="CAG6688022.1"/>
    <property type="molecule type" value="Transcribed_RNA"/>
</dbReference>
<reference evidence="2" key="1">
    <citation type="submission" date="2021-05" db="EMBL/GenBank/DDBJ databases">
        <authorList>
            <person name="Alioto T."/>
            <person name="Alioto T."/>
            <person name="Gomez Garrido J."/>
        </authorList>
    </citation>
    <scope>NUCLEOTIDE SEQUENCE</scope>
</reference>
<dbReference type="EMBL" id="HBUF01149265">
    <property type="protein sequence ID" value="CAG6647874.1"/>
    <property type="molecule type" value="Transcribed_RNA"/>
</dbReference>
<dbReference type="AlphaFoldDB" id="A0A8D8Z8D3"/>
<keyword evidence="1" id="KW-0472">Membrane</keyword>
<sequence length="144" mass="15064">MALFPLVAVLKFMIIKALLVPLLISVLIIKKILILGVIALPYVFSLLRICRNGPGFGFLFGGGGGAGGGGGLGNQVAANAPYLSAVDTAVDYTAAYNHPGFGGGAGAARWIDRHYPNMMGTHHGGGMGKLSGEVGLMERKRRRR</sequence>
<proteinExistence type="predicted"/>
<dbReference type="EMBL" id="HBUF01439813">
    <property type="protein sequence ID" value="CAG6742835.1"/>
    <property type="molecule type" value="Transcribed_RNA"/>
</dbReference>
<dbReference type="EMBL" id="HBUF01640117">
    <property type="protein sequence ID" value="CAG6784841.1"/>
    <property type="molecule type" value="Transcribed_RNA"/>
</dbReference>
<protein>
    <submittedName>
        <fullName evidence="2">Uncharacterized protein</fullName>
    </submittedName>
</protein>
<accession>A0A8D8Z8D3</accession>